<feature type="domain" description="Myb/SANT-like" evidence="1">
    <location>
        <begin position="17"/>
        <end position="110"/>
    </location>
</feature>
<sequence length="177" mass="20861">MAPRYPVRQEDFLYDLHWTEAMDKLFIEVLLDQQAIGNFIPGELNESALHICMHVINNTFNQTFSYRYCLGRLAMLEKRYRVFYWLKRKHGVKYNEETNTVTAPEHVWDEIFQLNEFSIAYQEFGEPRWNDLKVLFDGLNYETKNVKPEVIDISDDSDTNDIGNVDALPKPSSQKIS</sequence>
<comment type="caution">
    <text evidence="2">The sequence shown here is derived from an EMBL/GenBank/DDBJ whole genome shotgun (WGS) entry which is preliminary data.</text>
</comment>
<evidence type="ECO:0000313" key="3">
    <source>
        <dbReference type="Proteomes" id="UP001318860"/>
    </source>
</evidence>
<dbReference type="PANTHER" id="PTHR46929:SF3">
    <property type="entry name" value="MYB_SANT-LIKE DOMAIN-CONTAINING PROTEIN"/>
    <property type="match status" value="1"/>
</dbReference>
<gene>
    <name evidence="2" type="ORF">DH2020_010975</name>
</gene>
<organism evidence="2 3">
    <name type="scientific">Rehmannia glutinosa</name>
    <name type="common">Chinese foxglove</name>
    <dbReference type="NCBI Taxonomy" id="99300"/>
    <lineage>
        <taxon>Eukaryota</taxon>
        <taxon>Viridiplantae</taxon>
        <taxon>Streptophyta</taxon>
        <taxon>Embryophyta</taxon>
        <taxon>Tracheophyta</taxon>
        <taxon>Spermatophyta</taxon>
        <taxon>Magnoliopsida</taxon>
        <taxon>eudicotyledons</taxon>
        <taxon>Gunneridae</taxon>
        <taxon>Pentapetalae</taxon>
        <taxon>asterids</taxon>
        <taxon>lamiids</taxon>
        <taxon>Lamiales</taxon>
        <taxon>Orobanchaceae</taxon>
        <taxon>Rehmannieae</taxon>
        <taxon>Rehmannia</taxon>
    </lineage>
</organism>
<dbReference type="InterPro" id="IPR024752">
    <property type="entry name" value="Myb/SANT-like_dom"/>
</dbReference>
<dbReference type="EMBL" id="JABTTQ020000005">
    <property type="protein sequence ID" value="KAK6156727.1"/>
    <property type="molecule type" value="Genomic_DNA"/>
</dbReference>
<keyword evidence="3" id="KW-1185">Reference proteome</keyword>
<evidence type="ECO:0000259" key="1">
    <source>
        <dbReference type="Pfam" id="PF12776"/>
    </source>
</evidence>
<dbReference type="PANTHER" id="PTHR46929">
    <property type="entry name" value="EXPRESSED PROTEIN"/>
    <property type="match status" value="1"/>
</dbReference>
<name>A0ABR0XC45_REHGL</name>
<proteinExistence type="predicted"/>
<accession>A0ABR0XC45</accession>
<evidence type="ECO:0000313" key="2">
    <source>
        <dbReference type="EMBL" id="KAK6156727.1"/>
    </source>
</evidence>
<dbReference type="Proteomes" id="UP001318860">
    <property type="component" value="Unassembled WGS sequence"/>
</dbReference>
<reference evidence="2 3" key="1">
    <citation type="journal article" date="2021" name="Comput. Struct. Biotechnol. J.">
        <title>De novo genome assembly of the potent medicinal plant Rehmannia glutinosa using nanopore technology.</title>
        <authorList>
            <person name="Ma L."/>
            <person name="Dong C."/>
            <person name="Song C."/>
            <person name="Wang X."/>
            <person name="Zheng X."/>
            <person name="Niu Y."/>
            <person name="Chen S."/>
            <person name="Feng W."/>
        </authorList>
    </citation>
    <scope>NUCLEOTIDE SEQUENCE [LARGE SCALE GENOMIC DNA]</scope>
    <source>
        <strain evidence="2">DH-2019</strain>
    </source>
</reference>
<protein>
    <recommendedName>
        <fullName evidence="1">Myb/SANT-like domain-containing protein</fullName>
    </recommendedName>
</protein>
<dbReference type="Pfam" id="PF12776">
    <property type="entry name" value="Myb_DNA-bind_3"/>
    <property type="match status" value="1"/>
</dbReference>